<dbReference type="Proteomes" id="UP000092461">
    <property type="component" value="Unassembled WGS sequence"/>
</dbReference>
<dbReference type="EMBL" id="AJWK01035111">
    <property type="status" value="NOT_ANNOTATED_CDS"/>
    <property type="molecule type" value="Genomic_DNA"/>
</dbReference>
<sequence>MGRATYELLTANSVLPSVSLINKTMENYMPAPVEGVCRFDELNVFLEQRNLRKQVWIGEDATSLTGRIEYDSRTDTLIGFSSPLDPDTGFPIPYSFPATTFKDIIKALDNNHAAKYVNVLMARSTDKVKSPAFCLAVYGTDNSFSAEQVLQRWNFIKDELAKRGIEMLAQMVLGAT</sequence>
<dbReference type="EnsemblMetazoa" id="LLOJ009989-RA">
    <property type="protein sequence ID" value="LLOJ009989-PA"/>
    <property type="gene ID" value="LLOJ009989"/>
</dbReference>
<evidence type="ECO:0000313" key="1">
    <source>
        <dbReference type="EnsemblMetazoa" id="LLOJ009989-PA"/>
    </source>
</evidence>
<accession>A0A1B0CXZ1</accession>
<organism evidence="1 2">
    <name type="scientific">Lutzomyia longipalpis</name>
    <name type="common">Sand fly</name>
    <dbReference type="NCBI Taxonomy" id="7200"/>
    <lineage>
        <taxon>Eukaryota</taxon>
        <taxon>Metazoa</taxon>
        <taxon>Ecdysozoa</taxon>
        <taxon>Arthropoda</taxon>
        <taxon>Hexapoda</taxon>
        <taxon>Insecta</taxon>
        <taxon>Pterygota</taxon>
        <taxon>Neoptera</taxon>
        <taxon>Endopterygota</taxon>
        <taxon>Diptera</taxon>
        <taxon>Nematocera</taxon>
        <taxon>Psychodoidea</taxon>
        <taxon>Psychodidae</taxon>
        <taxon>Lutzomyia</taxon>
        <taxon>Lutzomyia</taxon>
    </lineage>
</organism>
<keyword evidence="2" id="KW-1185">Reference proteome</keyword>
<proteinExistence type="predicted"/>
<name>A0A1B0CXZ1_LUTLO</name>
<dbReference type="PANTHER" id="PTHR33173">
    <property type="match status" value="1"/>
</dbReference>
<dbReference type="EMBL" id="AJWK01035109">
    <property type="status" value="NOT_ANNOTATED_CDS"/>
    <property type="molecule type" value="Genomic_DNA"/>
</dbReference>
<reference evidence="1" key="1">
    <citation type="submission" date="2020-05" db="UniProtKB">
        <authorList>
            <consortium name="EnsemblMetazoa"/>
        </authorList>
    </citation>
    <scope>IDENTIFICATION</scope>
    <source>
        <strain evidence="1">Jacobina</strain>
    </source>
</reference>
<dbReference type="EMBL" id="AJWK01035110">
    <property type="status" value="NOT_ANNOTATED_CDS"/>
    <property type="molecule type" value="Genomic_DNA"/>
</dbReference>
<protein>
    <submittedName>
        <fullName evidence="1">Uncharacterized protein</fullName>
    </submittedName>
</protein>
<dbReference type="VEuPathDB" id="VectorBase:LLOJ009989"/>
<dbReference type="PANTHER" id="PTHR33173:SF2">
    <property type="entry name" value="MYND-TYPE DOMAIN-CONTAINING PROTEIN"/>
    <property type="match status" value="1"/>
</dbReference>
<evidence type="ECO:0000313" key="2">
    <source>
        <dbReference type="Proteomes" id="UP000092461"/>
    </source>
</evidence>
<dbReference type="AlphaFoldDB" id="A0A1B0CXZ1"/>
<dbReference type="EMBL" id="AJWK01035108">
    <property type="status" value="NOT_ANNOTATED_CDS"/>
    <property type="molecule type" value="Genomic_DNA"/>
</dbReference>